<evidence type="ECO:0000259" key="1">
    <source>
        <dbReference type="PROSITE" id="PS50011"/>
    </source>
</evidence>
<dbReference type="Proteomes" id="UP000324800">
    <property type="component" value="Unassembled WGS sequence"/>
</dbReference>
<dbReference type="InterPro" id="IPR008271">
    <property type="entry name" value="Ser/Thr_kinase_AS"/>
</dbReference>
<dbReference type="GO" id="GO:0005634">
    <property type="term" value="C:nucleus"/>
    <property type="evidence" value="ECO:0007669"/>
    <property type="project" value="TreeGrafter"/>
</dbReference>
<dbReference type="Pfam" id="PF00069">
    <property type="entry name" value="Pkinase"/>
    <property type="match status" value="1"/>
</dbReference>
<protein>
    <recommendedName>
        <fullName evidence="1">Protein kinase domain-containing protein</fullName>
    </recommendedName>
</protein>
<dbReference type="PANTHER" id="PTHR44167">
    <property type="entry name" value="OVARIAN-SPECIFIC SERINE/THREONINE-PROTEIN KINASE LOK-RELATED"/>
    <property type="match status" value="1"/>
</dbReference>
<accession>A0A5J4TG84</accession>
<dbReference type="OrthoDB" id="1103805at2759"/>
<dbReference type="AlphaFoldDB" id="A0A5J4TG84"/>
<dbReference type="Gene3D" id="1.10.510.10">
    <property type="entry name" value="Transferase(Phosphotransferase) domain 1"/>
    <property type="match status" value="1"/>
</dbReference>
<dbReference type="GO" id="GO:0004674">
    <property type="term" value="F:protein serine/threonine kinase activity"/>
    <property type="evidence" value="ECO:0007669"/>
    <property type="project" value="TreeGrafter"/>
</dbReference>
<dbReference type="PANTHER" id="PTHR44167:SF18">
    <property type="entry name" value="PROTEIN KINASE DOMAIN-CONTAINING PROTEIN"/>
    <property type="match status" value="1"/>
</dbReference>
<dbReference type="GO" id="GO:0005524">
    <property type="term" value="F:ATP binding"/>
    <property type="evidence" value="ECO:0007669"/>
    <property type="project" value="InterPro"/>
</dbReference>
<dbReference type="GO" id="GO:0044773">
    <property type="term" value="P:mitotic DNA damage checkpoint signaling"/>
    <property type="evidence" value="ECO:0007669"/>
    <property type="project" value="TreeGrafter"/>
</dbReference>
<name>A0A5J4TG84_9EUKA</name>
<dbReference type="PROSITE" id="PS50011">
    <property type="entry name" value="PROTEIN_KINASE_DOM"/>
    <property type="match status" value="1"/>
</dbReference>
<dbReference type="EMBL" id="SNRW01031760">
    <property type="protein sequence ID" value="KAA6357207.1"/>
    <property type="molecule type" value="Genomic_DNA"/>
</dbReference>
<dbReference type="SMART" id="SM00220">
    <property type="entry name" value="S_TKc"/>
    <property type="match status" value="1"/>
</dbReference>
<dbReference type="SUPFAM" id="SSF56112">
    <property type="entry name" value="Protein kinase-like (PK-like)"/>
    <property type="match status" value="1"/>
</dbReference>
<feature type="domain" description="Protein kinase" evidence="1">
    <location>
        <begin position="1"/>
        <end position="191"/>
    </location>
</feature>
<dbReference type="InterPro" id="IPR011009">
    <property type="entry name" value="Kinase-like_dom_sf"/>
</dbReference>
<organism evidence="2 3">
    <name type="scientific">Streblomastix strix</name>
    <dbReference type="NCBI Taxonomy" id="222440"/>
    <lineage>
        <taxon>Eukaryota</taxon>
        <taxon>Metamonada</taxon>
        <taxon>Preaxostyla</taxon>
        <taxon>Oxymonadida</taxon>
        <taxon>Streblomastigidae</taxon>
        <taxon>Streblomastix</taxon>
    </lineage>
</organism>
<reference evidence="2 3" key="1">
    <citation type="submission" date="2019-03" db="EMBL/GenBank/DDBJ databases">
        <title>Single cell metagenomics reveals metabolic interactions within the superorganism composed of flagellate Streblomastix strix and complex community of Bacteroidetes bacteria on its surface.</title>
        <authorList>
            <person name="Treitli S.C."/>
            <person name="Kolisko M."/>
            <person name="Husnik F."/>
            <person name="Keeling P."/>
            <person name="Hampl V."/>
        </authorList>
    </citation>
    <scope>NUCLEOTIDE SEQUENCE [LARGE SCALE GENOMIC DNA]</scope>
    <source>
        <strain evidence="2">ST1C</strain>
    </source>
</reference>
<sequence length="191" mass="21269">MPKASILVIIAHDLLEFLSHLHRNSLVHCDLKPPNIVLARLEGTDSFIPKMCDFGESTGMEMMKNQTEINGTQFYHPPEVRNKKGNYGGGVDIWGLGIVLYLLATGKSINHPRAFLALNLYGLALPTDLQPYVEPSPTMPHLGSLRNSTQELNKEQQDLLLDKNGVHLKDTMGKDFLQLLSLMLTVDPVLI</sequence>
<proteinExistence type="predicted"/>
<dbReference type="InterPro" id="IPR000719">
    <property type="entry name" value="Prot_kinase_dom"/>
</dbReference>
<gene>
    <name evidence="2" type="ORF">EZS28_047266</name>
</gene>
<comment type="caution">
    <text evidence="2">The sequence shown here is derived from an EMBL/GenBank/DDBJ whole genome shotgun (WGS) entry which is preliminary data.</text>
</comment>
<dbReference type="PROSITE" id="PS00108">
    <property type="entry name" value="PROTEIN_KINASE_ST"/>
    <property type="match status" value="1"/>
</dbReference>
<evidence type="ECO:0000313" key="2">
    <source>
        <dbReference type="EMBL" id="KAA6357207.1"/>
    </source>
</evidence>
<evidence type="ECO:0000313" key="3">
    <source>
        <dbReference type="Proteomes" id="UP000324800"/>
    </source>
</evidence>
<dbReference type="GO" id="GO:0005737">
    <property type="term" value="C:cytoplasm"/>
    <property type="evidence" value="ECO:0007669"/>
    <property type="project" value="TreeGrafter"/>
</dbReference>